<dbReference type="AlphaFoldDB" id="A0A6P2CNY9"/>
<dbReference type="Gene3D" id="3.30.700.10">
    <property type="entry name" value="Glycoprotein, Type 4 Pilin"/>
    <property type="match status" value="1"/>
</dbReference>
<dbReference type="Proteomes" id="UP000464178">
    <property type="component" value="Chromosome"/>
</dbReference>
<evidence type="ECO:0000313" key="4">
    <source>
        <dbReference type="Proteomes" id="UP000464178"/>
    </source>
</evidence>
<keyword evidence="4" id="KW-1185">Reference proteome</keyword>
<sequence>MLSPSRSRALARGFTLIELLVVIAIIAILIGLLLPAVQKVREAAARMSCGNNLKQASLALHNAHDANGRLPPMAAFQYGGAYYAPFYFHLLPFIEQDNVYKSATPVGGGGVIPLWNTPGQGGTQYLRQTRIKVYQCPSDATIGTNAATDWTPGDASYAPNFQVFGNPNFNQSSVNPADWDGKTTLVGISDGTSNTIAFAEKLSYCPGVTPATLVGPKNGSNSAGGSWWLRGIYNSGAFTGTGSPPNTDSYPGDRVSPVFGGGVSGDGTRWYIGLDAKPTIFGIPGNNNTSGICDRGQASSPHSGLIQVGLADGSVRTVSSGVSAATWWAACTRNGGDMVGSDW</sequence>
<dbReference type="PANTHER" id="PTHR30093:SF2">
    <property type="entry name" value="TYPE II SECRETION SYSTEM PROTEIN H"/>
    <property type="match status" value="1"/>
</dbReference>
<protein>
    <recommendedName>
        <fullName evidence="2">DUF1559 domain-containing protein</fullName>
    </recommendedName>
</protein>
<evidence type="ECO:0000256" key="1">
    <source>
        <dbReference type="SAM" id="Phobius"/>
    </source>
</evidence>
<evidence type="ECO:0000259" key="2">
    <source>
        <dbReference type="Pfam" id="PF07596"/>
    </source>
</evidence>
<dbReference type="PANTHER" id="PTHR30093">
    <property type="entry name" value="GENERAL SECRETION PATHWAY PROTEIN G"/>
    <property type="match status" value="1"/>
</dbReference>
<dbReference type="NCBIfam" id="TIGR02532">
    <property type="entry name" value="IV_pilin_GFxxxE"/>
    <property type="match status" value="1"/>
</dbReference>
<dbReference type="InterPro" id="IPR045584">
    <property type="entry name" value="Pilin-like"/>
</dbReference>
<keyword evidence="1" id="KW-0812">Transmembrane</keyword>
<dbReference type="PROSITE" id="PS00409">
    <property type="entry name" value="PROKAR_NTER_METHYL"/>
    <property type="match status" value="1"/>
</dbReference>
<dbReference type="KEGG" id="gms:SOIL9_69930"/>
<dbReference type="EMBL" id="LR593886">
    <property type="protein sequence ID" value="VTR90721.1"/>
    <property type="molecule type" value="Genomic_DNA"/>
</dbReference>
<dbReference type="InterPro" id="IPR011453">
    <property type="entry name" value="DUF1559"/>
</dbReference>
<dbReference type="Pfam" id="PF07963">
    <property type="entry name" value="N_methyl"/>
    <property type="match status" value="1"/>
</dbReference>
<dbReference type="InterPro" id="IPR012902">
    <property type="entry name" value="N_methyl_site"/>
</dbReference>
<accession>A0A6P2CNY9</accession>
<evidence type="ECO:0000313" key="3">
    <source>
        <dbReference type="EMBL" id="VTR90721.1"/>
    </source>
</evidence>
<keyword evidence="1" id="KW-1133">Transmembrane helix</keyword>
<reference evidence="3 4" key="1">
    <citation type="submission" date="2019-05" db="EMBL/GenBank/DDBJ databases">
        <authorList>
            <consortium name="Science for Life Laboratories"/>
        </authorList>
    </citation>
    <scope>NUCLEOTIDE SEQUENCE [LARGE SCALE GENOMIC DNA]</scope>
    <source>
        <strain evidence="3">Soil9</strain>
    </source>
</reference>
<feature type="transmembrane region" description="Helical" evidence="1">
    <location>
        <begin position="12"/>
        <end position="37"/>
    </location>
</feature>
<feature type="domain" description="DUF1559" evidence="2">
    <location>
        <begin position="38"/>
        <end position="320"/>
    </location>
</feature>
<organism evidence="3 4">
    <name type="scientific">Gemmata massiliana</name>
    <dbReference type="NCBI Taxonomy" id="1210884"/>
    <lineage>
        <taxon>Bacteria</taxon>
        <taxon>Pseudomonadati</taxon>
        <taxon>Planctomycetota</taxon>
        <taxon>Planctomycetia</taxon>
        <taxon>Gemmatales</taxon>
        <taxon>Gemmataceae</taxon>
        <taxon>Gemmata</taxon>
    </lineage>
</organism>
<dbReference type="SUPFAM" id="SSF54523">
    <property type="entry name" value="Pili subunits"/>
    <property type="match status" value="1"/>
</dbReference>
<dbReference type="Pfam" id="PF07596">
    <property type="entry name" value="SBP_bac_10"/>
    <property type="match status" value="1"/>
</dbReference>
<dbReference type="RefSeq" id="WP_162673190.1">
    <property type="nucleotide sequence ID" value="NZ_LR593886.1"/>
</dbReference>
<keyword evidence="1" id="KW-0472">Membrane</keyword>
<gene>
    <name evidence="3" type="ORF">SOIL9_69930</name>
</gene>
<proteinExistence type="predicted"/>
<name>A0A6P2CNY9_9BACT</name>